<proteinExistence type="predicted"/>
<dbReference type="Pfam" id="PF16889">
    <property type="entry name" value="Hepar_II_III_N"/>
    <property type="match status" value="1"/>
</dbReference>
<evidence type="ECO:0000256" key="5">
    <source>
        <dbReference type="SAM" id="MobiDB-lite"/>
    </source>
</evidence>
<feature type="compositionally biased region" description="Basic residues" evidence="5">
    <location>
        <begin position="542"/>
        <end position="557"/>
    </location>
</feature>
<feature type="region of interest" description="Disordered" evidence="5">
    <location>
        <begin position="522"/>
        <end position="576"/>
    </location>
</feature>
<evidence type="ECO:0000259" key="6">
    <source>
        <dbReference type="Pfam" id="PF07940"/>
    </source>
</evidence>
<dbReference type="Gene3D" id="1.50.10.100">
    <property type="entry name" value="Chondroitin AC/alginate lyase"/>
    <property type="match status" value="1"/>
</dbReference>
<feature type="region of interest" description="Disordered" evidence="5">
    <location>
        <begin position="429"/>
        <end position="451"/>
    </location>
</feature>
<feature type="domain" description="Heparinase II/III-like C-terminal" evidence="6">
    <location>
        <begin position="301"/>
        <end position="372"/>
    </location>
</feature>
<dbReference type="SUPFAM" id="SSF48230">
    <property type="entry name" value="Chondroitin AC/alginate lyase"/>
    <property type="match status" value="1"/>
</dbReference>
<dbReference type="InterPro" id="IPR012480">
    <property type="entry name" value="Hepar_II_III_C"/>
</dbReference>
<dbReference type="Proteomes" id="UP000500826">
    <property type="component" value="Chromosome"/>
</dbReference>
<evidence type="ECO:0008006" key="10">
    <source>
        <dbReference type="Google" id="ProtNLM"/>
    </source>
</evidence>
<evidence type="ECO:0000256" key="4">
    <source>
        <dbReference type="ARBA" id="ARBA00023239"/>
    </source>
</evidence>
<feature type="domain" description="Heparin-sulfate lyase N-terminal" evidence="7">
    <location>
        <begin position="55"/>
        <end position="271"/>
    </location>
</feature>
<reference evidence="8 9" key="2">
    <citation type="submission" date="2020-05" db="EMBL/GenBank/DDBJ databases">
        <authorList>
            <person name="Khan S.A."/>
            <person name="Jeon C.O."/>
            <person name="Chun B.H."/>
        </authorList>
    </citation>
    <scope>NUCLEOTIDE SEQUENCE [LARGE SCALE GENOMIC DNA]</scope>
    <source>
        <strain evidence="8 9">H242</strain>
    </source>
</reference>
<dbReference type="Gene3D" id="2.70.98.70">
    <property type="match status" value="1"/>
</dbReference>
<sequence>MPLIPYEDIARLDRGDAAFLADEVLARGWVLGTYAPVALDAPLPRMLASQAERSLNFHLHSWDPVEPLLQAHSRTGEAKYLEAAVAVARDWVDRHAAASQEPASPFAWYDMAVGLRSYRLAYIPDAGTRSGLLVGPPLAALSDALERHARYPAADENIAFHNNHGYYRVAGQLAMGRRFASSWPVMAEAAVQARERLHGMLAQQFGADGVHREHSPDYHRMVYETLRAMMASGLVDDEAPAGKALAIERALSWFVLPSGHIANFGDSDYRQLRRRPEEAVRKWATPQMQHAVTQGLAGEAPDADHAAFPDGGYFVVRRPAGPGRAGHAQAGYLAQTAAFHSRTHKHADDLSFIWSDRGSDLLVDAGRYGYGQGGTGNAALARRPLVLGPAPGVLRVDPRAQHAGVRRPQPAAQGREALWLGTAALAQRRSQRRGGGGNRMPAFPHHPPCPRARLPARPLAGRVRLVRGQRPGAAHGAAVVPRRRISNCGRTAAGGRPRSRAAPSRCAPCRCCRARRARSPSWRRPNRTCRAGGPARSATSCRRTRSATHWKTSRQARSRPCSVSRMHCMRTRPPRR</sequence>
<evidence type="ECO:0000256" key="2">
    <source>
        <dbReference type="ARBA" id="ARBA00022729"/>
    </source>
</evidence>
<dbReference type="InterPro" id="IPR008929">
    <property type="entry name" value="Chondroitin_lyas"/>
</dbReference>
<dbReference type="EMBL" id="CP053418">
    <property type="protein sequence ID" value="QJW84688.1"/>
    <property type="molecule type" value="Genomic_DNA"/>
</dbReference>
<evidence type="ECO:0000256" key="3">
    <source>
        <dbReference type="ARBA" id="ARBA00022764"/>
    </source>
</evidence>
<comment type="subcellular location">
    <subcellularLocation>
        <location evidence="1">Periplasm</location>
    </subcellularLocation>
</comment>
<evidence type="ECO:0000313" key="8">
    <source>
        <dbReference type="EMBL" id="QJW84688.1"/>
    </source>
</evidence>
<gene>
    <name evidence="8" type="ORF">HK414_16235</name>
</gene>
<name>A0ABX6P3N8_9BURK</name>
<keyword evidence="3" id="KW-0574">Periplasm</keyword>
<dbReference type="PANTHER" id="PTHR39210">
    <property type="entry name" value="HEPARIN-SULFATE LYASE"/>
    <property type="match status" value="1"/>
</dbReference>
<evidence type="ECO:0000256" key="1">
    <source>
        <dbReference type="ARBA" id="ARBA00004418"/>
    </source>
</evidence>
<evidence type="ECO:0000259" key="7">
    <source>
        <dbReference type="Pfam" id="PF16889"/>
    </source>
</evidence>
<dbReference type="InterPro" id="IPR031680">
    <property type="entry name" value="Hepar_II_III_N"/>
</dbReference>
<feature type="compositionally biased region" description="Basic residues" evidence="5">
    <location>
        <begin position="567"/>
        <end position="576"/>
    </location>
</feature>
<accession>A0ABX6P3N8</accession>
<keyword evidence="2" id="KW-0732">Signal</keyword>
<keyword evidence="4" id="KW-0456">Lyase</keyword>
<reference evidence="8 9" key="1">
    <citation type="submission" date="2020-05" db="EMBL/GenBank/DDBJ databases">
        <title>Ramlibacter rhizophilus sp. nov., isolated from rhizosphere soil of national flower Mugunghwa from South Korea.</title>
        <authorList>
            <person name="Zheng-Fei Y."/>
            <person name="Huan T."/>
        </authorList>
    </citation>
    <scope>NUCLEOTIDE SEQUENCE [LARGE SCALE GENOMIC DNA]</scope>
    <source>
        <strain evidence="8 9">H242</strain>
    </source>
</reference>
<keyword evidence="9" id="KW-1185">Reference proteome</keyword>
<dbReference type="PANTHER" id="PTHR39210:SF1">
    <property type="entry name" value="HEPARIN-SULFATE LYASE"/>
    <property type="match status" value="1"/>
</dbReference>
<evidence type="ECO:0000313" key="9">
    <source>
        <dbReference type="Proteomes" id="UP000500826"/>
    </source>
</evidence>
<dbReference type="Pfam" id="PF07940">
    <property type="entry name" value="Hepar_II_III_C"/>
    <property type="match status" value="1"/>
</dbReference>
<organism evidence="8 9">
    <name type="scientific">Ramlibacter terrae</name>
    <dbReference type="NCBI Taxonomy" id="2732511"/>
    <lineage>
        <taxon>Bacteria</taxon>
        <taxon>Pseudomonadati</taxon>
        <taxon>Pseudomonadota</taxon>
        <taxon>Betaproteobacteria</taxon>
        <taxon>Burkholderiales</taxon>
        <taxon>Comamonadaceae</taxon>
        <taxon>Ramlibacter</taxon>
    </lineage>
</organism>
<protein>
    <recommendedName>
        <fullName evidence="10">Heparin-sulfate lyase N-terminal domain-containing protein</fullName>
    </recommendedName>
</protein>